<organism evidence="2 3">
    <name type="scientific">Candidatus Fimimonas gallinarum</name>
    <dbReference type="NCBI Taxonomy" id="2840821"/>
    <lineage>
        <taxon>Bacteria</taxon>
        <taxon>Pseudomonadati</taxon>
        <taxon>Myxococcota</taxon>
        <taxon>Myxococcia</taxon>
        <taxon>Myxococcales</taxon>
        <taxon>Cystobacterineae</taxon>
        <taxon>Myxococcaceae</taxon>
        <taxon>Myxococcaceae incertae sedis</taxon>
        <taxon>Candidatus Fimimonas</taxon>
    </lineage>
</organism>
<reference evidence="2" key="1">
    <citation type="submission" date="2020-10" db="EMBL/GenBank/DDBJ databases">
        <authorList>
            <person name="Gilroy R."/>
        </authorList>
    </citation>
    <scope>NUCLEOTIDE SEQUENCE</scope>
    <source>
        <strain evidence="2">CHK121-14286</strain>
    </source>
</reference>
<dbReference type="Proteomes" id="UP000824200">
    <property type="component" value="Unassembled WGS sequence"/>
</dbReference>
<evidence type="ECO:0000313" key="3">
    <source>
        <dbReference type="Proteomes" id="UP000824200"/>
    </source>
</evidence>
<gene>
    <name evidence="2" type="ORF">IAC95_00460</name>
</gene>
<sequence length="124" mass="14384">MQHNDDPRNIFFNQRMEYRKETQKQEKTTEQGNTTQREKTTQQSKTTSNDYDAKVAEMKKLAEKYQREGEGQLVKDIVNSVIEQKAAGKLSNEQLVAFAKRVSPLLNAEQKQRLNGLLEQLLQL</sequence>
<evidence type="ECO:0000313" key="2">
    <source>
        <dbReference type="EMBL" id="HIR65353.1"/>
    </source>
</evidence>
<feature type="compositionally biased region" description="Basic and acidic residues" evidence="1">
    <location>
        <begin position="16"/>
        <end position="29"/>
    </location>
</feature>
<accession>A0A9D1E2L0</accession>
<protein>
    <submittedName>
        <fullName evidence="2">Uncharacterized protein</fullName>
    </submittedName>
</protein>
<dbReference type="EMBL" id="DVHL01000006">
    <property type="protein sequence ID" value="HIR65353.1"/>
    <property type="molecule type" value="Genomic_DNA"/>
</dbReference>
<feature type="region of interest" description="Disordered" evidence="1">
    <location>
        <begin position="1"/>
        <end position="50"/>
    </location>
</feature>
<reference evidence="2" key="2">
    <citation type="journal article" date="2021" name="PeerJ">
        <title>Extensive microbial diversity within the chicken gut microbiome revealed by metagenomics and culture.</title>
        <authorList>
            <person name="Gilroy R."/>
            <person name="Ravi A."/>
            <person name="Getino M."/>
            <person name="Pursley I."/>
            <person name="Horton D.L."/>
            <person name="Alikhan N.F."/>
            <person name="Baker D."/>
            <person name="Gharbi K."/>
            <person name="Hall N."/>
            <person name="Watson M."/>
            <person name="Adriaenssens E.M."/>
            <person name="Foster-Nyarko E."/>
            <person name="Jarju S."/>
            <person name="Secka A."/>
            <person name="Antonio M."/>
            <person name="Oren A."/>
            <person name="Chaudhuri R.R."/>
            <person name="La Ragione R."/>
            <person name="Hildebrand F."/>
            <person name="Pallen M.J."/>
        </authorList>
    </citation>
    <scope>NUCLEOTIDE SEQUENCE</scope>
    <source>
        <strain evidence="2">CHK121-14286</strain>
    </source>
</reference>
<dbReference type="AlphaFoldDB" id="A0A9D1E2L0"/>
<name>A0A9D1E2L0_9BACT</name>
<feature type="compositionally biased region" description="Polar residues" evidence="1">
    <location>
        <begin position="41"/>
        <end position="50"/>
    </location>
</feature>
<evidence type="ECO:0000256" key="1">
    <source>
        <dbReference type="SAM" id="MobiDB-lite"/>
    </source>
</evidence>
<comment type="caution">
    <text evidence="2">The sequence shown here is derived from an EMBL/GenBank/DDBJ whole genome shotgun (WGS) entry which is preliminary data.</text>
</comment>
<proteinExistence type="predicted"/>